<sequence length="298" mass="34321">MIYTTTLLSRGSIFGSLISKVRQVVAKNADTENITTHKINNNVTPSPISISNTSRPLAAPSAIASASISNSAVQRSKSLEEQIGLPPRPKKPLTPYFRFMREMRPKLAAKDPNISTVQIVQELSRRWVDVDAKLKERLQAEYKKDQESYVEQRAKYDAKITDEQRAELKQMKQDISDAKERKQLRKRVKELGRPKKPASAFLRFVASERLNTPQTSQQTYREWHQKATAKWSRLSDDEKAVYMQESRKELDHYKKAISIWEEKMIRLGHIDVVRHGNLIDPPEPKARKSHQPPKEKLV</sequence>
<dbReference type="InterPro" id="IPR036910">
    <property type="entry name" value="HMG_box_dom_sf"/>
</dbReference>
<dbReference type="Proteomes" id="UP000515160">
    <property type="component" value="Chromosome 2R"/>
</dbReference>
<evidence type="ECO:0000259" key="5">
    <source>
        <dbReference type="PROSITE" id="PS50118"/>
    </source>
</evidence>
<accession>A0A6P8XHP7</accession>
<dbReference type="PANTHER" id="PTHR48112:SF22">
    <property type="entry name" value="MITOCHONDRIAL TRANSCRIPTION FACTOR A, ISOFORM B"/>
    <property type="match status" value="1"/>
</dbReference>
<dbReference type="Gene3D" id="1.10.30.10">
    <property type="entry name" value="High mobility group box domain"/>
    <property type="match status" value="2"/>
</dbReference>
<evidence type="ECO:0000256" key="4">
    <source>
        <dbReference type="SAM" id="MobiDB-lite"/>
    </source>
</evidence>
<evidence type="ECO:0000256" key="2">
    <source>
        <dbReference type="PROSITE-ProRule" id="PRU00267"/>
    </source>
</evidence>
<feature type="region of interest" description="Disordered" evidence="4">
    <location>
        <begin position="277"/>
        <end position="298"/>
    </location>
</feature>
<dbReference type="GeneID" id="117575735"/>
<feature type="DNA-binding region" description="HMG box" evidence="2">
    <location>
        <begin position="194"/>
        <end position="261"/>
    </location>
</feature>
<organism evidence="6 7">
    <name type="scientific">Drosophila albomicans</name>
    <name type="common">Fruit fly</name>
    <dbReference type="NCBI Taxonomy" id="7291"/>
    <lineage>
        <taxon>Eukaryota</taxon>
        <taxon>Metazoa</taxon>
        <taxon>Ecdysozoa</taxon>
        <taxon>Arthropoda</taxon>
        <taxon>Hexapoda</taxon>
        <taxon>Insecta</taxon>
        <taxon>Pterygota</taxon>
        <taxon>Neoptera</taxon>
        <taxon>Endopterygota</taxon>
        <taxon>Diptera</taxon>
        <taxon>Brachycera</taxon>
        <taxon>Muscomorpha</taxon>
        <taxon>Ephydroidea</taxon>
        <taxon>Drosophilidae</taxon>
        <taxon>Drosophila</taxon>
    </lineage>
</organism>
<dbReference type="SUPFAM" id="SSF47095">
    <property type="entry name" value="HMG-box"/>
    <property type="match status" value="2"/>
</dbReference>
<dbReference type="PROSITE" id="PS50118">
    <property type="entry name" value="HMG_BOX_2"/>
    <property type="match status" value="2"/>
</dbReference>
<dbReference type="PANTHER" id="PTHR48112">
    <property type="entry name" value="HIGH MOBILITY GROUP PROTEIN DSP1"/>
    <property type="match status" value="1"/>
</dbReference>
<evidence type="ECO:0000313" key="6">
    <source>
        <dbReference type="Proteomes" id="UP000515160"/>
    </source>
</evidence>
<feature type="domain" description="HMG box" evidence="5">
    <location>
        <begin position="194"/>
        <end position="261"/>
    </location>
</feature>
<keyword evidence="1 2" id="KW-0238">DNA-binding</keyword>
<dbReference type="AlphaFoldDB" id="A0A6P8XHP7"/>
<dbReference type="Pfam" id="PF00505">
    <property type="entry name" value="HMG_box"/>
    <property type="match status" value="2"/>
</dbReference>
<dbReference type="InterPro" id="IPR009071">
    <property type="entry name" value="HMG_box_dom"/>
</dbReference>
<dbReference type="SMART" id="SM00398">
    <property type="entry name" value="HMG"/>
    <property type="match status" value="2"/>
</dbReference>
<dbReference type="GO" id="GO:0003677">
    <property type="term" value="F:DNA binding"/>
    <property type="evidence" value="ECO:0007669"/>
    <property type="project" value="UniProtKB-UniRule"/>
</dbReference>
<reference evidence="7" key="1">
    <citation type="submission" date="2025-08" db="UniProtKB">
        <authorList>
            <consortium name="RefSeq"/>
        </authorList>
    </citation>
    <scope>IDENTIFICATION</scope>
    <source>
        <strain evidence="7">15112-1751.03</strain>
        <tissue evidence="7">Whole Adult</tissue>
    </source>
</reference>
<dbReference type="OrthoDB" id="5550281at2759"/>
<protein>
    <submittedName>
        <fullName evidence="7">Transcription factor A, mitochondrial isoform X1</fullName>
    </submittedName>
</protein>
<dbReference type="GO" id="GO:0005634">
    <property type="term" value="C:nucleus"/>
    <property type="evidence" value="ECO:0007669"/>
    <property type="project" value="UniProtKB-UniRule"/>
</dbReference>
<feature type="domain" description="HMG box" evidence="5">
    <location>
        <begin position="89"/>
        <end position="157"/>
    </location>
</feature>
<dbReference type="CTD" id="7019"/>
<evidence type="ECO:0000313" key="7">
    <source>
        <dbReference type="RefSeq" id="XP_034115971.1"/>
    </source>
</evidence>
<gene>
    <name evidence="7" type="primary">LOC117575735</name>
</gene>
<proteinExistence type="predicted"/>
<dbReference type="InterPro" id="IPR050342">
    <property type="entry name" value="HMGB"/>
</dbReference>
<keyword evidence="6" id="KW-1185">Reference proteome</keyword>
<evidence type="ECO:0000256" key="1">
    <source>
        <dbReference type="ARBA" id="ARBA00023125"/>
    </source>
</evidence>
<dbReference type="GO" id="GO:0006357">
    <property type="term" value="P:regulation of transcription by RNA polymerase II"/>
    <property type="evidence" value="ECO:0007669"/>
    <property type="project" value="TreeGrafter"/>
</dbReference>
<name>A0A6P8XHP7_DROAB</name>
<evidence type="ECO:0000256" key="3">
    <source>
        <dbReference type="SAM" id="Coils"/>
    </source>
</evidence>
<keyword evidence="2" id="KW-0539">Nucleus</keyword>
<keyword evidence="3" id="KW-0175">Coiled coil</keyword>
<feature type="compositionally biased region" description="Basic and acidic residues" evidence="4">
    <location>
        <begin position="282"/>
        <end position="298"/>
    </location>
</feature>
<feature type="DNA-binding region" description="HMG box" evidence="2">
    <location>
        <begin position="89"/>
        <end position="157"/>
    </location>
</feature>
<feature type="coiled-coil region" evidence="3">
    <location>
        <begin position="135"/>
        <end position="181"/>
    </location>
</feature>
<dbReference type="RefSeq" id="XP_034115971.1">
    <property type="nucleotide sequence ID" value="XM_034260080.2"/>
</dbReference>